<dbReference type="InterPro" id="IPR014284">
    <property type="entry name" value="RNA_pol_sigma-70_dom"/>
</dbReference>
<dbReference type="InterPro" id="IPR013325">
    <property type="entry name" value="RNA_pol_sigma_r2"/>
</dbReference>
<dbReference type="InterPro" id="IPR007624">
    <property type="entry name" value="RNA_pol_sigma70_r3"/>
</dbReference>
<dbReference type="InterPro" id="IPR013324">
    <property type="entry name" value="RNA_pol_sigma_r3/r4-like"/>
</dbReference>
<dbReference type="InterPro" id="IPR003658">
    <property type="entry name" value="Anti-sigma_ant"/>
</dbReference>
<dbReference type="SUPFAM" id="SSF52091">
    <property type="entry name" value="SpoIIaa-like"/>
    <property type="match status" value="1"/>
</dbReference>
<dbReference type="InterPro" id="IPR007627">
    <property type="entry name" value="RNA_pol_sigma70_r2"/>
</dbReference>
<evidence type="ECO:0000256" key="5">
    <source>
        <dbReference type="ARBA" id="ARBA00023163"/>
    </source>
</evidence>
<sequence>MSTQSALSITDGELDAAARRYELAGHDGAAAGRARDEFVSALVPFADRLAGRYRGRGVPYDDLCQVARLAMVRAVDQLDTDRGSFTAYAIMTVRGALRRHFRDTSWDTHVPRAVQELTLRLWAAVEDLARELRRPPTRAELAARLGVSGDEVTAALLASGAKAARSFNAPVSGDDGAAELGDLIGVRDSELEGLDDRLTVRELIARLPERERRILTLRFYGNQTQVEIAAATGLSQMHVSRLLSRTLAWLREAMLSDQPPPWAGQDEPDATELDMAVSRVGDVTVVAPRGEVDADNAERLRAALVHCCRHARSGVRVDLRRVPLLDAAGVAALARAYGVAHTSGVDFALVAPNPTVARCLRVAGLAPLVQRG</sequence>
<comment type="similarity">
    <text evidence="1 6">Belongs to the anti-sigma-factor antagonist family.</text>
</comment>
<keyword evidence="2" id="KW-0805">Transcription regulation</keyword>
<dbReference type="Pfam" id="PF04539">
    <property type="entry name" value="Sigma70_r3"/>
    <property type="match status" value="1"/>
</dbReference>
<dbReference type="EMBL" id="BONE01000132">
    <property type="protein sequence ID" value="GIF78317.1"/>
    <property type="molecule type" value="Genomic_DNA"/>
</dbReference>
<reference evidence="8 9" key="1">
    <citation type="submission" date="2021-01" db="EMBL/GenBank/DDBJ databases">
        <title>Whole genome shotgun sequence of Asanoa siamensis NBRC 107932.</title>
        <authorList>
            <person name="Komaki H."/>
            <person name="Tamura T."/>
        </authorList>
    </citation>
    <scope>NUCLEOTIDE SEQUENCE [LARGE SCALE GENOMIC DNA]</scope>
    <source>
        <strain evidence="8 9">NBRC 107932</strain>
    </source>
</reference>
<dbReference type="InterPro" id="IPR036513">
    <property type="entry name" value="STAS_dom_sf"/>
</dbReference>
<keyword evidence="4" id="KW-0238">DNA-binding</keyword>
<accession>A0ABQ4D465</accession>
<feature type="domain" description="STAS" evidence="7">
    <location>
        <begin position="273"/>
        <end position="372"/>
    </location>
</feature>
<comment type="caution">
    <text evidence="8">The sequence shown here is derived from an EMBL/GenBank/DDBJ whole genome shotgun (WGS) entry which is preliminary data.</text>
</comment>
<dbReference type="InterPro" id="IPR007630">
    <property type="entry name" value="RNA_pol_sigma70_r4"/>
</dbReference>
<protein>
    <recommendedName>
        <fullName evidence="6">Anti-sigma factor antagonist</fullName>
    </recommendedName>
</protein>
<dbReference type="Gene3D" id="1.10.10.10">
    <property type="entry name" value="Winged helix-like DNA-binding domain superfamily/Winged helix DNA-binding domain"/>
    <property type="match status" value="2"/>
</dbReference>
<dbReference type="RefSeq" id="WP_203719144.1">
    <property type="nucleotide sequence ID" value="NZ_BONE01000132.1"/>
</dbReference>
<gene>
    <name evidence="8" type="ORF">Asi02nite_78350</name>
</gene>
<evidence type="ECO:0000256" key="3">
    <source>
        <dbReference type="ARBA" id="ARBA00023082"/>
    </source>
</evidence>
<dbReference type="PANTHER" id="PTHR30385:SF4">
    <property type="entry name" value="RNA POLYMERASE SIGMA-E FACTOR"/>
    <property type="match status" value="1"/>
</dbReference>
<keyword evidence="3" id="KW-0731">Sigma factor</keyword>
<dbReference type="InterPro" id="IPR036388">
    <property type="entry name" value="WH-like_DNA-bd_sf"/>
</dbReference>
<dbReference type="SUPFAM" id="SSF88946">
    <property type="entry name" value="Sigma2 domain of RNA polymerase sigma factors"/>
    <property type="match status" value="1"/>
</dbReference>
<organism evidence="8 9">
    <name type="scientific">Asanoa siamensis</name>
    <dbReference type="NCBI Taxonomy" id="926357"/>
    <lineage>
        <taxon>Bacteria</taxon>
        <taxon>Bacillati</taxon>
        <taxon>Actinomycetota</taxon>
        <taxon>Actinomycetes</taxon>
        <taxon>Micromonosporales</taxon>
        <taxon>Micromonosporaceae</taxon>
        <taxon>Asanoa</taxon>
    </lineage>
</organism>
<dbReference type="SUPFAM" id="SSF88659">
    <property type="entry name" value="Sigma3 and sigma4 domains of RNA polymerase sigma factors"/>
    <property type="match status" value="2"/>
</dbReference>
<dbReference type="Pfam" id="PF04545">
    <property type="entry name" value="Sigma70_r4"/>
    <property type="match status" value="1"/>
</dbReference>
<proteinExistence type="inferred from homology"/>
<evidence type="ECO:0000256" key="2">
    <source>
        <dbReference type="ARBA" id="ARBA00023015"/>
    </source>
</evidence>
<dbReference type="Pfam" id="PF04542">
    <property type="entry name" value="Sigma70_r2"/>
    <property type="match status" value="1"/>
</dbReference>
<dbReference type="Pfam" id="PF01740">
    <property type="entry name" value="STAS"/>
    <property type="match status" value="1"/>
</dbReference>
<keyword evidence="5" id="KW-0804">Transcription</keyword>
<dbReference type="NCBIfam" id="TIGR00377">
    <property type="entry name" value="ant_ant_sig"/>
    <property type="match status" value="1"/>
</dbReference>
<evidence type="ECO:0000256" key="1">
    <source>
        <dbReference type="ARBA" id="ARBA00009013"/>
    </source>
</evidence>
<dbReference type="NCBIfam" id="TIGR02937">
    <property type="entry name" value="sigma70-ECF"/>
    <property type="match status" value="1"/>
</dbReference>
<dbReference type="Proteomes" id="UP000604117">
    <property type="component" value="Unassembled WGS sequence"/>
</dbReference>
<evidence type="ECO:0000256" key="6">
    <source>
        <dbReference type="RuleBase" id="RU003749"/>
    </source>
</evidence>
<name>A0ABQ4D465_9ACTN</name>
<dbReference type="InterPro" id="IPR000943">
    <property type="entry name" value="RNA_pol_sigma70"/>
</dbReference>
<dbReference type="CDD" id="cd06171">
    <property type="entry name" value="Sigma70_r4"/>
    <property type="match status" value="1"/>
</dbReference>
<dbReference type="PRINTS" id="PR00046">
    <property type="entry name" value="SIGMA70FCT"/>
</dbReference>
<dbReference type="InterPro" id="IPR002645">
    <property type="entry name" value="STAS_dom"/>
</dbReference>
<dbReference type="PANTHER" id="PTHR30385">
    <property type="entry name" value="SIGMA FACTOR F FLAGELLAR"/>
    <property type="match status" value="1"/>
</dbReference>
<evidence type="ECO:0000256" key="4">
    <source>
        <dbReference type="ARBA" id="ARBA00023125"/>
    </source>
</evidence>
<keyword evidence="9" id="KW-1185">Reference proteome</keyword>
<dbReference type="Gene3D" id="3.30.750.24">
    <property type="entry name" value="STAS domain"/>
    <property type="match status" value="1"/>
</dbReference>
<evidence type="ECO:0000313" key="8">
    <source>
        <dbReference type="EMBL" id="GIF78317.1"/>
    </source>
</evidence>
<dbReference type="CDD" id="cd07043">
    <property type="entry name" value="STAS_anti-anti-sigma_factors"/>
    <property type="match status" value="1"/>
</dbReference>
<evidence type="ECO:0000313" key="9">
    <source>
        <dbReference type="Proteomes" id="UP000604117"/>
    </source>
</evidence>
<evidence type="ECO:0000259" key="7">
    <source>
        <dbReference type="PROSITE" id="PS50801"/>
    </source>
</evidence>
<dbReference type="Gene3D" id="1.20.120.1810">
    <property type="match status" value="1"/>
</dbReference>
<dbReference type="PROSITE" id="PS50801">
    <property type="entry name" value="STAS"/>
    <property type="match status" value="1"/>
</dbReference>